<dbReference type="Proteomes" id="UP000887159">
    <property type="component" value="Unassembled WGS sequence"/>
</dbReference>
<evidence type="ECO:0000313" key="1">
    <source>
        <dbReference type="EMBL" id="GFY03004.1"/>
    </source>
</evidence>
<gene>
    <name evidence="1" type="ORF">TNCV_980091</name>
</gene>
<dbReference type="AlphaFoldDB" id="A0A8X6V897"/>
<sequence>MGGTEQNRTVTGMVLKTKAKRPRYQLASTIAQQSCTTMGREGSQFTVARRLHKGSLFASRPESCIPLKVGP</sequence>
<reference evidence="1" key="1">
    <citation type="submission" date="2020-08" db="EMBL/GenBank/DDBJ databases">
        <title>Multicomponent nature underlies the extraordinary mechanical properties of spider dragline silk.</title>
        <authorList>
            <person name="Kono N."/>
            <person name="Nakamura H."/>
            <person name="Mori M."/>
            <person name="Yoshida Y."/>
            <person name="Ohtoshi R."/>
            <person name="Malay A.D."/>
            <person name="Moran D.A.P."/>
            <person name="Tomita M."/>
            <person name="Numata K."/>
            <person name="Arakawa K."/>
        </authorList>
    </citation>
    <scope>NUCLEOTIDE SEQUENCE</scope>
</reference>
<comment type="caution">
    <text evidence="1">The sequence shown here is derived from an EMBL/GenBank/DDBJ whole genome shotgun (WGS) entry which is preliminary data.</text>
</comment>
<evidence type="ECO:0000313" key="2">
    <source>
        <dbReference type="Proteomes" id="UP000887159"/>
    </source>
</evidence>
<name>A0A8X6V897_TRICX</name>
<protein>
    <submittedName>
        <fullName evidence="1">Uncharacterized protein</fullName>
    </submittedName>
</protein>
<dbReference type="EMBL" id="BMAU01021234">
    <property type="protein sequence ID" value="GFY03004.1"/>
    <property type="molecule type" value="Genomic_DNA"/>
</dbReference>
<proteinExistence type="predicted"/>
<organism evidence="1 2">
    <name type="scientific">Trichonephila clavipes</name>
    <name type="common">Golden silk orbweaver</name>
    <name type="synonym">Nephila clavipes</name>
    <dbReference type="NCBI Taxonomy" id="2585209"/>
    <lineage>
        <taxon>Eukaryota</taxon>
        <taxon>Metazoa</taxon>
        <taxon>Ecdysozoa</taxon>
        <taxon>Arthropoda</taxon>
        <taxon>Chelicerata</taxon>
        <taxon>Arachnida</taxon>
        <taxon>Araneae</taxon>
        <taxon>Araneomorphae</taxon>
        <taxon>Entelegynae</taxon>
        <taxon>Araneoidea</taxon>
        <taxon>Nephilidae</taxon>
        <taxon>Trichonephila</taxon>
    </lineage>
</organism>
<keyword evidence="2" id="KW-1185">Reference proteome</keyword>
<accession>A0A8X6V897</accession>